<reference evidence="2 3" key="1">
    <citation type="submission" date="2020-02" db="EMBL/GenBank/DDBJ databases">
        <title>A chromosome-scale genome assembly of the black bullhead catfish (Ameiurus melas).</title>
        <authorList>
            <person name="Wen M."/>
            <person name="Zham M."/>
            <person name="Cabau C."/>
            <person name="Klopp C."/>
            <person name="Donnadieu C."/>
            <person name="Roques C."/>
            <person name="Bouchez O."/>
            <person name="Lampietro C."/>
            <person name="Jouanno E."/>
            <person name="Herpin A."/>
            <person name="Louis A."/>
            <person name="Berthelot C."/>
            <person name="Parey E."/>
            <person name="Roest-Crollius H."/>
            <person name="Braasch I."/>
            <person name="Postlethwait J."/>
            <person name="Robinson-Rechavi M."/>
            <person name="Echchiki A."/>
            <person name="Begum T."/>
            <person name="Montfort J."/>
            <person name="Schartl M."/>
            <person name="Bobe J."/>
            <person name="Guiguen Y."/>
        </authorList>
    </citation>
    <scope>NUCLEOTIDE SEQUENCE [LARGE SCALE GENOMIC DNA]</scope>
    <source>
        <strain evidence="2">M_S1</strain>
        <tissue evidence="2">Blood</tissue>
    </source>
</reference>
<evidence type="ECO:0000256" key="1">
    <source>
        <dbReference type="SAM" id="MobiDB-lite"/>
    </source>
</evidence>
<proteinExistence type="predicted"/>
<feature type="non-terminal residue" evidence="2">
    <location>
        <position position="1"/>
    </location>
</feature>
<dbReference type="EMBL" id="JAAGNN010000009">
    <property type="protein sequence ID" value="KAF4084976.1"/>
    <property type="molecule type" value="Genomic_DNA"/>
</dbReference>
<gene>
    <name evidence="2" type="ORF">AMELA_G00112070</name>
</gene>
<protein>
    <submittedName>
        <fullName evidence="2">Uncharacterized protein</fullName>
    </submittedName>
</protein>
<organism evidence="2 3">
    <name type="scientific">Ameiurus melas</name>
    <name type="common">Black bullhead</name>
    <name type="synonym">Silurus melas</name>
    <dbReference type="NCBI Taxonomy" id="219545"/>
    <lineage>
        <taxon>Eukaryota</taxon>
        <taxon>Metazoa</taxon>
        <taxon>Chordata</taxon>
        <taxon>Craniata</taxon>
        <taxon>Vertebrata</taxon>
        <taxon>Euteleostomi</taxon>
        <taxon>Actinopterygii</taxon>
        <taxon>Neopterygii</taxon>
        <taxon>Teleostei</taxon>
        <taxon>Ostariophysi</taxon>
        <taxon>Siluriformes</taxon>
        <taxon>Ictaluridae</taxon>
        <taxon>Ameiurus</taxon>
    </lineage>
</organism>
<comment type="caution">
    <text evidence="2">The sequence shown here is derived from an EMBL/GenBank/DDBJ whole genome shotgun (WGS) entry which is preliminary data.</text>
</comment>
<evidence type="ECO:0000313" key="3">
    <source>
        <dbReference type="Proteomes" id="UP000593565"/>
    </source>
</evidence>
<feature type="region of interest" description="Disordered" evidence="1">
    <location>
        <begin position="1"/>
        <end position="28"/>
    </location>
</feature>
<name>A0A7J6AQW3_AMEME</name>
<evidence type="ECO:0000313" key="2">
    <source>
        <dbReference type="EMBL" id="KAF4084976.1"/>
    </source>
</evidence>
<accession>A0A7J6AQW3</accession>
<sequence>MRPREIKRRERETLYDETMMKTTTRNPTTTATPITMLIWFGSAGRRQIESWTSVQRHSWNTGGHLRWTGTLSRVYPALCP</sequence>
<keyword evidence="3" id="KW-1185">Reference proteome</keyword>
<dbReference type="AlphaFoldDB" id="A0A7J6AQW3"/>
<dbReference type="Proteomes" id="UP000593565">
    <property type="component" value="Unassembled WGS sequence"/>
</dbReference>